<keyword evidence="1" id="KW-0472">Membrane</keyword>
<evidence type="ECO:0000313" key="3">
    <source>
        <dbReference type="Proteomes" id="UP000255355"/>
    </source>
</evidence>
<evidence type="ECO:0000256" key="1">
    <source>
        <dbReference type="SAM" id="Phobius"/>
    </source>
</evidence>
<dbReference type="AlphaFoldDB" id="A0A370H7U2"/>
<protein>
    <submittedName>
        <fullName evidence="2">Uncharacterized protein</fullName>
    </submittedName>
</protein>
<accession>A0A370H7U2</accession>
<keyword evidence="1" id="KW-0812">Transmembrane</keyword>
<dbReference type="EMBL" id="QQAZ01000003">
    <property type="protein sequence ID" value="RDI52745.1"/>
    <property type="molecule type" value="Genomic_DNA"/>
</dbReference>
<sequence>MSWQFGLLAVVVLPLAVFVAAVFWPERASKDRTVRSIRERIEQEQADG</sequence>
<dbReference type="Proteomes" id="UP000255355">
    <property type="component" value="Unassembled WGS sequence"/>
</dbReference>
<dbReference type="RefSeq" id="WP_157123948.1">
    <property type="nucleotide sequence ID" value="NZ_QQAZ01000003.1"/>
</dbReference>
<name>A0A370H7U2_9NOCA</name>
<evidence type="ECO:0000313" key="2">
    <source>
        <dbReference type="EMBL" id="RDI52745.1"/>
    </source>
</evidence>
<feature type="transmembrane region" description="Helical" evidence="1">
    <location>
        <begin position="6"/>
        <end position="25"/>
    </location>
</feature>
<dbReference type="STRING" id="1210089.GCA_001613165_03589"/>
<gene>
    <name evidence="2" type="ORF">DFR68_103130</name>
</gene>
<keyword evidence="1" id="KW-1133">Transmembrane helix</keyword>
<organism evidence="2 3">
    <name type="scientific">Nocardia mexicana</name>
    <dbReference type="NCBI Taxonomy" id="279262"/>
    <lineage>
        <taxon>Bacteria</taxon>
        <taxon>Bacillati</taxon>
        <taxon>Actinomycetota</taxon>
        <taxon>Actinomycetes</taxon>
        <taxon>Mycobacteriales</taxon>
        <taxon>Nocardiaceae</taxon>
        <taxon>Nocardia</taxon>
    </lineage>
</organism>
<keyword evidence="3" id="KW-1185">Reference proteome</keyword>
<reference evidence="2 3" key="1">
    <citation type="submission" date="2018-07" db="EMBL/GenBank/DDBJ databases">
        <title>Genomic Encyclopedia of Type Strains, Phase IV (KMG-IV): sequencing the most valuable type-strain genomes for metagenomic binning, comparative biology and taxonomic classification.</title>
        <authorList>
            <person name="Goeker M."/>
        </authorList>
    </citation>
    <scope>NUCLEOTIDE SEQUENCE [LARGE SCALE GENOMIC DNA]</scope>
    <source>
        <strain evidence="2 3">DSM 44952</strain>
    </source>
</reference>
<proteinExistence type="predicted"/>
<comment type="caution">
    <text evidence="2">The sequence shown here is derived from an EMBL/GenBank/DDBJ whole genome shotgun (WGS) entry which is preliminary data.</text>
</comment>